<sequence>MKKWIVLVLIILLAGCGANGKAENAADEANPDAPENGEAPAGEEQAEGGAVEVDKGLFNVEVTVPPSFFEGEDIDEAVEQAKAEGKADAVKNADGSVTFKMSKDQHKEMMAELLESVEGLTNEMKGGDYPSIRDITHDKRYTKFEVTVDREQFENSFDGFALLGVGFAGMYVQLFDGVKPDDLGVKVSLIDEATGEPFDEMIFPDVLDEMEESGTEME</sequence>
<feature type="signal peptide" evidence="2">
    <location>
        <begin position="1"/>
        <end position="20"/>
    </location>
</feature>
<name>A0ABV2GBM6_9BACL</name>
<evidence type="ECO:0000313" key="3">
    <source>
        <dbReference type="EMBL" id="MET3575467.1"/>
    </source>
</evidence>
<gene>
    <name evidence="3" type="ORF">ABID49_001372</name>
</gene>
<dbReference type="EMBL" id="JBEPLW010000008">
    <property type="protein sequence ID" value="MET3575467.1"/>
    <property type="molecule type" value="Genomic_DNA"/>
</dbReference>
<comment type="caution">
    <text evidence="3">The sequence shown here is derived from an EMBL/GenBank/DDBJ whole genome shotgun (WGS) entry which is preliminary data.</text>
</comment>
<proteinExistence type="predicted"/>
<accession>A0ABV2GBM6</accession>
<dbReference type="RefSeq" id="WP_354196661.1">
    <property type="nucleotide sequence ID" value="NZ_JBEPLW010000008.1"/>
</dbReference>
<organism evidence="3 4">
    <name type="scientific">Bhargavaea ullalensis</name>
    <dbReference type="NCBI Taxonomy" id="1265685"/>
    <lineage>
        <taxon>Bacteria</taxon>
        <taxon>Bacillati</taxon>
        <taxon>Bacillota</taxon>
        <taxon>Bacilli</taxon>
        <taxon>Bacillales</taxon>
        <taxon>Caryophanaceae</taxon>
        <taxon>Bhargavaea</taxon>
    </lineage>
</organism>
<reference evidence="3 4" key="1">
    <citation type="submission" date="2024-06" db="EMBL/GenBank/DDBJ databases">
        <title>Genomic Encyclopedia of Type Strains, Phase IV (KMG-IV): sequencing the most valuable type-strain genomes for metagenomic binning, comparative biology and taxonomic classification.</title>
        <authorList>
            <person name="Goeker M."/>
        </authorList>
    </citation>
    <scope>NUCLEOTIDE SEQUENCE [LARGE SCALE GENOMIC DNA]</scope>
    <source>
        <strain evidence="3 4">DSM 26128</strain>
    </source>
</reference>
<feature type="chain" id="PRO_5045924727" description="Antigen I/II N-terminal domain-containing protein" evidence="2">
    <location>
        <begin position="21"/>
        <end position="218"/>
    </location>
</feature>
<keyword evidence="2" id="KW-0732">Signal</keyword>
<evidence type="ECO:0000313" key="4">
    <source>
        <dbReference type="Proteomes" id="UP001549099"/>
    </source>
</evidence>
<evidence type="ECO:0000256" key="2">
    <source>
        <dbReference type="SAM" id="SignalP"/>
    </source>
</evidence>
<dbReference type="PROSITE" id="PS51257">
    <property type="entry name" value="PROKAR_LIPOPROTEIN"/>
    <property type="match status" value="1"/>
</dbReference>
<evidence type="ECO:0000256" key="1">
    <source>
        <dbReference type="SAM" id="MobiDB-lite"/>
    </source>
</evidence>
<dbReference type="Proteomes" id="UP001549099">
    <property type="component" value="Unassembled WGS sequence"/>
</dbReference>
<protein>
    <recommendedName>
        <fullName evidence="5">Antigen I/II N-terminal domain-containing protein</fullName>
    </recommendedName>
</protein>
<evidence type="ECO:0008006" key="5">
    <source>
        <dbReference type="Google" id="ProtNLM"/>
    </source>
</evidence>
<feature type="compositionally biased region" description="Low complexity" evidence="1">
    <location>
        <begin position="31"/>
        <end position="48"/>
    </location>
</feature>
<feature type="region of interest" description="Disordered" evidence="1">
    <location>
        <begin position="21"/>
        <end position="48"/>
    </location>
</feature>
<keyword evidence="4" id="KW-1185">Reference proteome</keyword>